<sequence>PPLAVPNRIAHSSDRQPSHQSPSHTCGALPLLTLAKPALHESQPAPYRHRSVISSDSIRPGGFLAPPR</sequence>
<feature type="region of interest" description="Disordered" evidence="1">
    <location>
        <begin position="40"/>
        <end position="68"/>
    </location>
</feature>
<organism evidence="2">
    <name type="scientific">Tetraselmis sp. GSL018</name>
    <dbReference type="NCBI Taxonomy" id="582737"/>
    <lineage>
        <taxon>Eukaryota</taxon>
        <taxon>Viridiplantae</taxon>
        <taxon>Chlorophyta</taxon>
        <taxon>core chlorophytes</taxon>
        <taxon>Chlorodendrophyceae</taxon>
        <taxon>Chlorodendrales</taxon>
        <taxon>Chlorodendraceae</taxon>
        <taxon>Tetraselmis</taxon>
    </lineage>
</organism>
<reference evidence="2" key="1">
    <citation type="submission" date="2014-05" db="EMBL/GenBank/DDBJ databases">
        <title>The transcriptome of the halophilic microalga Tetraselmis sp. GSL018 isolated from the Great Salt Lake, Utah.</title>
        <authorList>
            <person name="Jinkerson R.E."/>
            <person name="D'Adamo S."/>
            <person name="Posewitz M.C."/>
        </authorList>
    </citation>
    <scope>NUCLEOTIDE SEQUENCE</scope>
    <source>
        <strain evidence="2">GSL018</strain>
    </source>
</reference>
<dbReference type="AlphaFoldDB" id="A0A061RQS9"/>
<feature type="non-terminal residue" evidence="2">
    <location>
        <position position="68"/>
    </location>
</feature>
<evidence type="ECO:0000256" key="1">
    <source>
        <dbReference type="SAM" id="MobiDB-lite"/>
    </source>
</evidence>
<accession>A0A061RQS9</accession>
<dbReference type="EMBL" id="GBEZ01013025">
    <property type="protein sequence ID" value="JAC72921.1"/>
    <property type="molecule type" value="Transcribed_RNA"/>
</dbReference>
<feature type="region of interest" description="Disordered" evidence="1">
    <location>
        <begin position="1"/>
        <end position="27"/>
    </location>
</feature>
<gene>
    <name evidence="2" type="ORF">TSPGSL018_30176</name>
</gene>
<proteinExistence type="predicted"/>
<protein>
    <submittedName>
        <fullName evidence="2">Uncharacterized protein</fullName>
    </submittedName>
</protein>
<name>A0A061RQS9_9CHLO</name>
<feature type="non-terminal residue" evidence="2">
    <location>
        <position position="1"/>
    </location>
</feature>
<evidence type="ECO:0000313" key="2">
    <source>
        <dbReference type="EMBL" id="JAC72921.1"/>
    </source>
</evidence>